<dbReference type="KEGG" id="aey:CDG81_06635"/>
<dbReference type="PANTHER" id="PTHR43861:SF3">
    <property type="entry name" value="PUTATIVE (AFU_ORTHOLOGUE AFUA_2G14390)-RELATED"/>
    <property type="match status" value="1"/>
</dbReference>
<dbReference type="Pfam" id="PF13649">
    <property type="entry name" value="Methyltransf_25"/>
    <property type="match status" value="1"/>
</dbReference>
<dbReference type="EMBL" id="CP022752">
    <property type="protein sequence ID" value="ASU78039.1"/>
    <property type="molecule type" value="Genomic_DNA"/>
</dbReference>
<name>A0A223RQ91_9ACTN</name>
<feature type="region of interest" description="Disordered" evidence="2">
    <location>
        <begin position="1"/>
        <end position="20"/>
    </location>
</feature>
<dbReference type="AlphaFoldDB" id="A0A223RQ91"/>
<dbReference type="InterPro" id="IPR029063">
    <property type="entry name" value="SAM-dependent_MTases_sf"/>
</dbReference>
<keyword evidence="1" id="KW-0808">Transferase</keyword>
<sequence>MVRQPPPNNDHPAARDLTSPENGEVVTLGEYIFASDDRLTEIHLGALDRAFDRISIQRLLDSGVGPGWRCLDVGAGSGSLASWLARRVGRSGEVVATDVDLRGLRHVAGSNLRVLEHDITVDALSRGSYDLVHGRLLLILLQRRRELLEPLVRALKPGGVLLMEDFDVEGAGTVCAPSAAEGELFDRVLWSYLDAMSAAGADIHWGRHLYGELCRIGLRDVSSVGTAEVWRGGSPGCELIQANFTQLRERMLAEGRVDPDELRRATELLGDPRFAMRGFLLVGNSGIR</sequence>
<evidence type="ECO:0000259" key="3">
    <source>
        <dbReference type="Pfam" id="PF13649"/>
    </source>
</evidence>
<evidence type="ECO:0000256" key="2">
    <source>
        <dbReference type="SAM" id="MobiDB-lite"/>
    </source>
</evidence>
<evidence type="ECO:0000313" key="5">
    <source>
        <dbReference type="Proteomes" id="UP000215043"/>
    </source>
</evidence>
<dbReference type="PANTHER" id="PTHR43861">
    <property type="entry name" value="TRANS-ACONITATE 2-METHYLTRANSFERASE-RELATED"/>
    <property type="match status" value="1"/>
</dbReference>
<dbReference type="Proteomes" id="UP000215043">
    <property type="component" value="Chromosome"/>
</dbReference>
<proteinExistence type="predicted"/>
<dbReference type="CDD" id="cd02440">
    <property type="entry name" value="AdoMet_MTases"/>
    <property type="match status" value="1"/>
</dbReference>
<feature type="domain" description="Methyltransferase" evidence="3">
    <location>
        <begin position="71"/>
        <end position="159"/>
    </location>
</feature>
<protein>
    <recommendedName>
        <fullName evidence="3">Methyltransferase domain-containing protein</fullName>
    </recommendedName>
</protein>
<gene>
    <name evidence="4" type="ORF">CDG81_06635</name>
</gene>
<dbReference type="InterPro" id="IPR041698">
    <property type="entry name" value="Methyltransf_25"/>
</dbReference>
<reference evidence="4 5" key="1">
    <citation type="submission" date="2017-08" db="EMBL/GenBank/DDBJ databases">
        <title>The complete genome sequence of moderately halophilic actinomycete Actinopolyspora erythraea YIM 90600, the producer of novel erythromycin, novel actinopolysporins A-C and tubercidin.</title>
        <authorList>
            <person name="Yin M."/>
            <person name="Tang S."/>
        </authorList>
    </citation>
    <scope>NUCLEOTIDE SEQUENCE [LARGE SCALE GENOMIC DNA]</scope>
    <source>
        <strain evidence="4 5">YIM 90600</strain>
    </source>
</reference>
<dbReference type="GO" id="GO:0016740">
    <property type="term" value="F:transferase activity"/>
    <property type="evidence" value="ECO:0007669"/>
    <property type="project" value="UniProtKB-KW"/>
</dbReference>
<evidence type="ECO:0000313" key="4">
    <source>
        <dbReference type="EMBL" id="ASU78039.1"/>
    </source>
</evidence>
<accession>A0A223RQ91</accession>
<evidence type="ECO:0000256" key="1">
    <source>
        <dbReference type="ARBA" id="ARBA00022679"/>
    </source>
</evidence>
<organism evidence="4 5">
    <name type="scientific">Actinopolyspora erythraea</name>
    <dbReference type="NCBI Taxonomy" id="414996"/>
    <lineage>
        <taxon>Bacteria</taxon>
        <taxon>Bacillati</taxon>
        <taxon>Actinomycetota</taxon>
        <taxon>Actinomycetes</taxon>
        <taxon>Actinopolysporales</taxon>
        <taxon>Actinopolysporaceae</taxon>
        <taxon>Actinopolyspora</taxon>
    </lineage>
</organism>
<dbReference type="Gene3D" id="3.40.50.150">
    <property type="entry name" value="Vaccinia Virus protein VP39"/>
    <property type="match status" value="1"/>
</dbReference>
<dbReference type="SUPFAM" id="SSF53335">
    <property type="entry name" value="S-adenosyl-L-methionine-dependent methyltransferases"/>
    <property type="match status" value="1"/>
</dbReference>